<dbReference type="STRING" id="3818.A0A445CQW1"/>
<dbReference type="GO" id="GO:0004535">
    <property type="term" value="F:poly(A)-specific ribonuclease activity"/>
    <property type="evidence" value="ECO:0007669"/>
    <property type="project" value="InterPro"/>
</dbReference>
<keyword evidence="2" id="KW-1185">Reference proteome</keyword>
<accession>A0A445CQW1</accession>
<evidence type="ECO:0000313" key="1">
    <source>
        <dbReference type="EMBL" id="RYR53275.1"/>
    </source>
</evidence>
<dbReference type="PANTHER" id="PTHR10797">
    <property type="entry name" value="CCR4-NOT TRANSCRIPTION COMPLEX SUBUNIT"/>
    <property type="match status" value="1"/>
</dbReference>
<sequence length="87" mass="9249">MRDIHAKDSVELLRSQGLDFARNAVAGVSSVHFAKLAAASGGVHPTSSGEFLVLVKELFGGNAYDVKHVMRFCNGLYGGLEKVADTL</sequence>
<dbReference type="Gene3D" id="3.30.420.10">
    <property type="entry name" value="Ribonuclease H-like superfamily/Ribonuclease H"/>
    <property type="match status" value="2"/>
</dbReference>
<protein>
    <submittedName>
        <fullName evidence="1">Uncharacterized protein</fullName>
    </submittedName>
</protein>
<dbReference type="GO" id="GO:0003676">
    <property type="term" value="F:nucleic acid binding"/>
    <property type="evidence" value="ECO:0007669"/>
    <property type="project" value="InterPro"/>
</dbReference>
<dbReference type="SUPFAM" id="SSF53098">
    <property type="entry name" value="Ribonuclease H-like"/>
    <property type="match status" value="1"/>
</dbReference>
<reference evidence="1 2" key="1">
    <citation type="submission" date="2019-01" db="EMBL/GenBank/DDBJ databases">
        <title>Sequencing of cultivated peanut Arachis hypogaea provides insights into genome evolution and oil improvement.</title>
        <authorList>
            <person name="Chen X."/>
        </authorList>
    </citation>
    <scope>NUCLEOTIDE SEQUENCE [LARGE SCALE GENOMIC DNA]</scope>
    <source>
        <strain evidence="2">cv. Fuhuasheng</strain>
        <tissue evidence="1">Leaves</tissue>
    </source>
</reference>
<gene>
    <name evidence="1" type="ORF">Ahy_A06g028289</name>
</gene>
<dbReference type="GO" id="GO:0030014">
    <property type="term" value="C:CCR4-NOT complex"/>
    <property type="evidence" value="ECO:0007669"/>
    <property type="project" value="InterPro"/>
</dbReference>
<organism evidence="1 2">
    <name type="scientific">Arachis hypogaea</name>
    <name type="common">Peanut</name>
    <dbReference type="NCBI Taxonomy" id="3818"/>
    <lineage>
        <taxon>Eukaryota</taxon>
        <taxon>Viridiplantae</taxon>
        <taxon>Streptophyta</taxon>
        <taxon>Embryophyta</taxon>
        <taxon>Tracheophyta</taxon>
        <taxon>Spermatophyta</taxon>
        <taxon>Magnoliopsida</taxon>
        <taxon>eudicotyledons</taxon>
        <taxon>Gunneridae</taxon>
        <taxon>Pentapetalae</taxon>
        <taxon>rosids</taxon>
        <taxon>fabids</taxon>
        <taxon>Fabales</taxon>
        <taxon>Fabaceae</taxon>
        <taxon>Papilionoideae</taxon>
        <taxon>50 kb inversion clade</taxon>
        <taxon>dalbergioids sensu lato</taxon>
        <taxon>Dalbergieae</taxon>
        <taxon>Pterocarpus clade</taxon>
        <taxon>Arachis</taxon>
    </lineage>
</organism>
<dbReference type="EMBL" id="SDMP01000006">
    <property type="protein sequence ID" value="RYR53275.1"/>
    <property type="molecule type" value="Genomic_DNA"/>
</dbReference>
<dbReference type="InterPro" id="IPR036397">
    <property type="entry name" value="RNaseH_sf"/>
</dbReference>
<dbReference type="AlphaFoldDB" id="A0A445CQW1"/>
<comment type="caution">
    <text evidence="1">The sequence shown here is derived from an EMBL/GenBank/DDBJ whole genome shotgun (WGS) entry which is preliminary data.</text>
</comment>
<dbReference type="InterPro" id="IPR039637">
    <property type="entry name" value="CNOT7/CNOT8/Pop2"/>
</dbReference>
<dbReference type="Proteomes" id="UP000289738">
    <property type="component" value="Chromosome A06"/>
</dbReference>
<proteinExistence type="predicted"/>
<evidence type="ECO:0000313" key="2">
    <source>
        <dbReference type="Proteomes" id="UP000289738"/>
    </source>
</evidence>
<name>A0A445CQW1_ARAHY</name>
<dbReference type="InterPro" id="IPR012337">
    <property type="entry name" value="RNaseH-like_sf"/>
</dbReference>